<accession>A0ABV4YV74</accession>
<reference evidence="1 2" key="1">
    <citation type="submission" date="2024-05" db="EMBL/GenBank/DDBJ databases">
        <authorList>
            <person name="Venkateswaran K."/>
        </authorList>
    </citation>
    <scope>NUCLEOTIDE SEQUENCE [LARGE SCALE GENOMIC DNA]</scope>
    <source>
        <strain evidence="1 2">179-C4-2-HS</strain>
    </source>
</reference>
<protein>
    <submittedName>
        <fullName evidence="1">Nucleoside triphosphate pyrophosphohydrolase</fullName>
    </submittedName>
</protein>
<name>A0ABV4YV74_9BACI</name>
<dbReference type="InterPro" id="IPR038735">
    <property type="entry name" value="MSMEG_1276-like_NTP-PPase_dom"/>
</dbReference>
<keyword evidence="2" id="KW-1185">Reference proteome</keyword>
<organism evidence="1 2">
    <name type="scientific">Neobacillus driksii</name>
    <dbReference type="NCBI Taxonomy" id="3035913"/>
    <lineage>
        <taxon>Bacteria</taxon>
        <taxon>Bacillati</taxon>
        <taxon>Bacillota</taxon>
        <taxon>Bacilli</taxon>
        <taxon>Bacillales</taxon>
        <taxon>Bacillaceae</taxon>
        <taxon>Neobacillus</taxon>
    </lineage>
</organism>
<proteinExistence type="predicted"/>
<evidence type="ECO:0000313" key="1">
    <source>
        <dbReference type="EMBL" id="MFB3168468.1"/>
    </source>
</evidence>
<dbReference type="CDD" id="cd11532">
    <property type="entry name" value="NTP-PPase_COG4997"/>
    <property type="match status" value="1"/>
</dbReference>
<evidence type="ECO:0000313" key="2">
    <source>
        <dbReference type="Proteomes" id="UP001241748"/>
    </source>
</evidence>
<comment type="caution">
    <text evidence="1">The sequence shown here is derived from an EMBL/GenBank/DDBJ whole genome shotgun (WGS) entry which is preliminary data.</text>
</comment>
<dbReference type="RefSeq" id="WP_306072973.1">
    <property type="nucleotide sequence ID" value="NZ_JAROBZ020000001.1"/>
</dbReference>
<dbReference type="EMBL" id="JAROBZ020000001">
    <property type="protein sequence ID" value="MFB3168468.1"/>
    <property type="molecule type" value="Genomic_DNA"/>
</dbReference>
<dbReference type="Proteomes" id="UP001241748">
    <property type="component" value="Unassembled WGS sequence"/>
</dbReference>
<sequence length="103" mass="12143">MIVYNKLIRDKIPKIIEQSGKQAVIETLDDSRYEITLKEKLQEELKEFYEDDSLTELADLVEVIHAIVLHKGCSIERFENIRMEKREKRGGFDEKLFLVSVDE</sequence>
<gene>
    <name evidence="1" type="ORF">P5G62_015225</name>
</gene>